<dbReference type="AlphaFoldDB" id="A0A835TT43"/>
<evidence type="ECO:0000313" key="2">
    <source>
        <dbReference type="EMBL" id="KAG0118112.1"/>
    </source>
</evidence>
<dbReference type="EMBL" id="JADDUC020000014">
    <property type="protein sequence ID" value="KAI1234775.1"/>
    <property type="molecule type" value="Genomic_DNA"/>
</dbReference>
<dbReference type="EMBL" id="JADDUC010000120">
    <property type="protein sequence ID" value="KAG0118112.1"/>
    <property type="molecule type" value="Genomic_DNA"/>
</dbReference>
<comment type="caution">
    <text evidence="2">The sequence shown here is derived from an EMBL/GenBank/DDBJ whole genome shotgun (WGS) entry which is preliminary data.</text>
</comment>
<accession>A0A835TT43</accession>
<gene>
    <name evidence="3" type="ORF">IHE44_0003153</name>
    <name evidence="2" type="ORF">IHE44_001448</name>
</gene>
<dbReference type="Proteomes" id="UP000618051">
    <property type="component" value="Unassembled WGS sequence"/>
</dbReference>
<feature type="compositionally biased region" description="Low complexity" evidence="1">
    <location>
        <begin position="24"/>
        <end position="34"/>
    </location>
</feature>
<evidence type="ECO:0000313" key="3">
    <source>
        <dbReference type="EMBL" id="KAI1234775.1"/>
    </source>
</evidence>
<feature type="region of interest" description="Disordered" evidence="1">
    <location>
        <begin position="24"/>
        <end position="45"/>
    </location>
</feature>
<reference evidence="2" key="1">
    <citation type="submission" date="2020-10" db="EMBL/GenBank/DDBJ databases">
        <title>Feather gene expression reveals the developmental basis of iridescence in African starlings.</title>
        <authorList>
            <person name="Rubenstein D.R."/>
        </authorList>
    </citation>
    <scope>NUCLEOTIDE SEQUENCE</scope>
    <source>
        <strain evidence="2">SS15</strain>
        <tissue evidence="2">Liver</tissue>
    </source>
</reference>
<evidence type="ECO:0000256" key="1">
    <source>
        <dbReference type="SAM" id="MobiDB-lite"/>
    </source>
</evidence>
<proteinExistence type="predicted"/>
<reference evidence="3 4" key="2">
    <citation type="journal article" date="2021" name="J. Hered.">
        <title>Feather Gene Expression Elucidates the Developmental Basis of Plumage Iridescence in African Starlings.</title>
        <authorList>
            <person name="Rubenstein D.R."/>
            <person name="Corvelo A."/>
            <person name="MacManes M.D."/>
            <person name="Maia R."/>
            <person name="Narzisi G."/>
            <person name="Rousaki A."/>
            <person name="Vandenabeele P."/>
            <person name="Shawkey M.D."/>
            <person name="Solomon J."/>
        </authorList>
    </citation>
    <scope>NUCLEOTIDE SEQUENCE [LARGE SCALE GENOMIC DNA]</scope>
    <source>
        <strain evidence="3">SS15</strain>
    </source>
</reference>
<organism evidence="2">
    <name type="scientific">Lamprotornis superbus</name>
    <dbReference type="NCBI Taxonomy" id="245042"/>
    <lineage>
        <taxon>Eukaryota</taxon>
        <taxon>Metazoa</taxon>
        <taxon>Chordata</taxon>
        <taxon>Craniata</taxon>
        <taxon>Vertebrata</taxon>
        <taxon>Euteleostomi</taxon>
        <taxon>Archelosauria</taxon>
        <taxon>Archosauria</taxon>
        <taxon>Dinosauria</taxon>
        <taxon>Saurischia</taxon>
        <taxon>Theropoda</taxon>
        <taxon>Coelurosauria</taxon>
        <taxon>Aves</taxon>
        <taxon>Neognathae</taxon>
        <taxon>Neoaves</taxon>
        <taxon>Telluraves</taxon>
        <taxon>Australaves</taxon>
        <taxon>Passeriformes</taxon>
        <taxon>Sturnidae</taxon>
        <taxon>Lamprotornis</taxon>
    </lineage>
</organism>
<keyword evidence="4" id="KW-1185">Reference proteome</keyword>
<protein>
    <submittedName>
        <fullName evidence="2">Uncharacterized protein</fullName>
    </submittedName>
</protein>
<sequence>MERAAAAAAGPAVEGGGVSRRAVRAGGAAAAGTGSRQPSAETLDRGGWLRREPAVVKVSYSVCWQCRCLLGRG</sequence>
<name>A0A835TT43_9PASS</name>
<reference evidence="3" key="3">
    <citation type="submission" date="2022-01" db="EMBL/GenBank/DDBJ databases">
        <authorList>
            <person name="Rubenstein D.R."/>
        </authorList>
    </citation>
    <scope>NUCLEOTIDE SEQUENCE</scope>
    <source>
        <strain evidence="3">SS15</strain>
        <tissue evidence="3">Liver</tissue>
    </source>
</reference>
<evidence type="ECO:0000313" key="4">
    <source>
        <dbReference type="Proteomes" id="UP000618051"/>
    </source>
</evidence>